<reference evidence="2" key="1">
    <citation type="journal article" date="2021" name="ISME J.">
        <title>Genomic evolution of the class Acidithiobacillia: deep-branching Proteobacteria living in extreme acidic conditions.</title>
        <authorList>
            <person name="Moya-Beltran A."/>
            <person name="Beard S."/>
            <person name="Rojas-Villalobos C."/>
            <person name="Issotta F."/>
            <person name="Gallardo Y."/>
            <person name="Ulloa R."/>
            <person name="Giaveno A."/>
            <person name="Degli Esposti M."/>
            <person name="Johnson D.B."/>
            <person name="Quatrini R."/>
        </authorList>
    </citation>
    <scope>NUCLEOTIDE SEQUENCE</scope>
    <source>
        <strain evidence="2">VAN18-1</strain>
    </source>
</reference>
<keyword evidence="1" id="KW-0472">Membrane</keyword>
<feature type="transmembrane region" description="Helical" evidence="1">
    <location>
        <begin position="7"/>
        <end position="38"/>
    </location>
</feature>
<keyword evidence="1" id="KW-1133">Transmembrane helix</keyword>
<dbReference type="Proteomes" id="UP001197378">
    <property type="component" value="Unassembled WGS sequence"/>
</dbReference>
<dbReference type="EMBL" id="JAAXYO010000155">
    <property type="protein sequence ID" value="MBU2788727.1"/>
    <property type="molecule type" value="Genomic_DNA"/>
</dbReference>
<evidence type="ECO:0000256" key="1">
    <source>
        <dbReference type="SAM" id="Phobius"/>
    </source>
</evidence>
<dbReference type="RefSeq" id="WP_215870846.1">
    <property type="nucleotide sequence ID" value="NZ_JAAXYO010000155.1"/>
</dbReference>
<gene>
    <name evidence="2" type="ORF">HFQ13_11045</name>
</gene>
<accession>A0AAE2YRC7</accession>
<feature type="transmembrane region" description="Helical" evidence="1">
    <location>
        <begin position="118"/>
        <end position="138"/>
    </location>
</feature>
<dbReference type="AlphaFoldDB" id="A0AAE2YRC7"/>
<keyword evidence="1" id="KW-0812">Transmembrane</keyword>
<organism evidence="2 3">
    <name type="scientific">Igneacidithiobacillus copahuensis</name>
    <dbReference type="NCBI Taxonomy" id="2724909"/>
    <lineage>
        <taxon>Bacteria</taxon>
        <taxon>Pseudomonadati</taxon>
        <taxon>Pseudomonadota</taxon>
        <taxon>Acidithiobacillia</taxon>
        <taxon>Acidithiobacillales</taxon>
        <taxon>Acidithiobacillaceae</taxon>
        <taxon>Igneacidithiobacillus</taxon>
    </lineage>
</organism>
<comment type="caution">
    <text evidence="2">The sequence shown here is derived from an EMBL/GenBank/DDBJ whole genome shotgun (WGS) entry which is preliminary data.</text>
</comment>
<keyword evidence="3" id="KW-1185">Reference proteome</keyword>
<sequence length="155" mass="17440">MIARRKIFHIFVAAFSEIAILSIPVLIYLFFIIINVYAGKISELSLEMSLMSIIYYSDSVLVAKRIEHNTWNLAINVCLITLIIFSSSLFTLELLANGTKNAALIFKGGSGAYKDMQLANYALILSGFVTNLLLRWVADFQHELRRMAKTSEKIG</sequence>
<protein>
    <submittedName>
        <fullName evidence="2">Uncharacterized protein</fullName>
    </submittedName>
</protein>
<proteinExistence type="predicted"/>
<name>A0AAE2YRC7_9PROT</name>
<evidence type="ECO:0000313" key="3">
    <source>
        <dbReference type="Proteomes" id="UP001197378"/>
    </source>
</evidence>
<feature type="transmembrane region" description="Helical" evidence="1">
    <location>
        <begin position="44"/>
        <end position="63"/>
    </location>
</feature>
<evidence type="ECO:0000313" key="2">
    <source>
        <dbReference type="EMBL" id="MBU2788727.1"/>
    </source>
</evidence>
<feature type="transmembrane region" description="Helical" evidence="1">
    <location>
        <begin position="75"/>
        <end position="98"/>
    </location>
</feature>